<feature type="chain" id="PRO_5016250015" description="Porin" evidence="3">
    <location>
        <begin position="31"/>
        <end position="631"/>
    </location>
</feature>
<keyword evidence="3" id="KW-0732">Signal</keyword>
<dbReference type="AlphaFoldDB" id="A0A318QQB5"/>
<evidence type="ECO:0000313" key="4">
    <source>
        <dbReference type="EMBL" id="PYD81205.1"/>
    </source>
</evidence>
<keyword evidence="5" id="KW-1185">Reference proteome</keyword>
<feature type="coiled-coil region" evidence="1">
    <location>
        <begin position="39"/>
        <end position="73"/>
    </location>
</feature>
<dbReference type="EMBL" id="NKUA01000001">
    <property type="protein sequence ID" value="PYD81205.1"/>
    <property type="molecule type" value="Genomic_DNA"/>
</dbReference>
<dbReference type="RefSeq" id="WP_110566863.1">
    <property type="nucleotide sequence ID" value="NZ_CP137147.1"/>
</dbReference>
<organism evidence="4 5">
    <name type="scientific">Komagataeibacter sucrofermentans</name>
    <dbReference type="NCBI Taxonomy" id="1053551"/>
    <lineage>
        <taxon>Bacteria</taxon>
        <taxon>Pseudomonadati</taxon>
        <taxon>Pseudomonadota</taxon>
        <taxon>Alphaproteobacteria</taxon>
        <taxon>Acetobacterales</taxon>
        <taxon>Acetobacteraceae</taxon>
        <taxon>Komagataeibacter</taxon>
    </lineage>
</organism>
<feature type="region of interest" description="Disordered" evidence="2">
    <location>
        <begin position="74"/>
        <end position="96"/>
    </location>
</feature>
<reference evidence="4 5" key="1">
    <citation type="submission" date="2017-07" db="EMBL/GenBank/DDBJ databases">
        <title>A draft genome sequence of Komagataeibacter sucrofermentans LMG 18788.</title>
        <authorList>
            <person name="Skraban J."/>
            <person name="Cleenwerck I."/>
            <person name="Vandamme P."/>
            <person name="Trcek J."/>
        </authorList>
    </citation>
    <scope>NUCLEOTIDE SEQUENCE [LARGE SCALE GENOMIC DNA]</scope>
    <source>
        <strain evidence="4 5">LMG 18788</strain>
    </source>
</reference>
<dbReference type="Proteomes" id="UP000247814">
    <property type="component" value="Unassembled WGS sequence"/>
</dbReference>
<accession>A0A318QQB5</accession>
<evidence type="ECO:0000256" key="2">
    <source>
        <dbReference type="SAM" id="MobiDB-lite"/>
    </source>
</evidence>
<evidence type="ECO:0000313" key="5">
    <source>
        <dbReference type="Proteomes" id="UP000247814"/>
    </source>
</evidence>
<evidence type="ECO:0008006" key="6">
    <source>
        <dbReference type="Google" id="ProtNLM"/>
    </source>
</evidence>
<feature type="signal peptide" evidence="3">
    <location>
        <begin position="1"/>
        <end position="30"/>
    </location>
</feature>
<sequence>MQIPFLSGKPAGRLASLLMLCSVLVPMAAAWGDEDPESLDIMERQMAHLQQQQQALQNELAAMHQQIAQHRARLGGTSAASGAGGAGHPLEVTGTGGHVRGGWMPVEGHAPQQAAVTGGERVGRPHIGGYSDPTSEPGDQPTVESVVAHREEDLISHMANNNVGPHNRETVGAQSAGALGSKVFHLGPVAIILGGFFDAAALVENRQVSSGIFNYWNAIPFRNSSNFHTTNFNGDARYSRFSLMARGQLNPHLTVAGFVETDFGASAETTNPYESNSYVPRLRQAYLTLDDSRADLHFLIGQAWTMLTPDRVGIVPRQESLPETIESSILAGQTWSRQWQVRIVKDFLKHRLWTGLSIENPATIYDTSGFGDDVGNGEFRLPGNSSNYAKLGSNGVGLSSATTNYSNEIAPDIIGKLAWDPSWGHYEVEGVVHFPHDRSVMNGVGENHTAIAWGAGGSMILPVIPHRLEVRLAGLAGKGIGRYGSVLLPDATLRANGGPALLSSAQTTAGVIAHPNKVIDVYGYFGMQRSGRNYFDEDGGSYGYGNPNADNTGCMTEGSGINGGGGCAANIRSVEEFTIGAWYRFIHGQYGTVQAGTQLAYSRVHTWGGMGGAPTTSLSEIFFDFRYLPFQ</sequence>
<keyword evidence="1" id="KW-0175">Coiled coil</keyword>
<comment type="caution">
    <text evidence="4">The sequence shown here is derived from an EMBL/GenBank/DDBJ whole genome shotgun (WGS) entry which is preliminary data.</text>
</comment>
<proteinExistence type="predicted"/>
<protein>
    <recommendedName>
        <fullName evidence="6">Porin</fullName>
    </recommendedName>
</protein>
<gene>
    <name evidence="4" type="ORF">CFR77_01445</name>
</gene>
<name>A0A318QQB5_9PROT</name>
<evidence type="ECO:0000256" key="1">
    <source>
        <dbReference type="SAM" id="Coils"/>
    </source>
</evidence>
<dbReference type="OrthoDB" id="128078at2"/>
<evidence type="ECO:0000256" key="3">
    <source>
        <dbReference type="SAM" id="SignalP"/>
    </source>
</evidence>